<protein>
    <submittedName>
        <fullName evidence="1">DUF1364 domain-containing protein</fullName>
    </submittedName>
</protein>
<evidence type="ECO:0000313" key="2">
    <source>
        <dbReference type="Proteomes" id="UP000317550"/>
    </source>
</evidence>
<name>A0A516S9X3_9NEIS</name>
<dbReference type="InterPro" id="IPR010774">
    <property type="entry name" value="YbcO"/>
</dbReference>
<proteinExistence type="predicted"/>
<dbReference type="KEGG" id="cari:FNU76_00530"/>
<keyword evidence="2" id="KW-1185">Reference proteome</keyword>
<sequence>MSIHSKKLRGSAQGEDCTFQIAGVCQGRTDTVVLCHLPDESHGMGLKADDISAAFGCWECHDAIDGRVRHAFAPGEKDWYLRRAQSRTLRRWVALGLVKVAG</sequence>
<gene>
    <name evidence="1" type="ORF">FNU76_00530</name>
</gene>
<dbReference type="Pfam" id="PF07102">
    <property type="entry name" value="YbcO"/>
    <property type="match status" value="1"/>
</dbReference>
<dbReference type="AlphaFoldDB" id="A0A516S9X3"/>
<organism evidence="1 2">
    <name type="scientific">Chitinimonas arctica</name>
    <dbReference type="NCBI Taxonomy" id="2594795"/>
    <lineage>
        <taxon>Bacteria</taxon>
        <taxon>Pseudomonadati</taxon>
        <taxon>Pseudomonadota</taxon>
        <taxon>Betaproteobacteria</taxon>
        <taxon>Neisseriales</taxon>
        <taxon>Chitinibacteraceae</taxon>
        <taxon>Chitinimonas</taxon>
    </lineage>
</organism>
<accession>A0A516S9X3</accession>
<evidence type="ECO:0000313" key="1">
    <source>
        <dbReference type="EMBL" id="QDQ24952.1"/>
    </source>
</evidence>
<dbReference type="Gene3D" id="3.30.50.20">
    <property type="entry name" value="prophage-derive protein ybcO"/>
    <property type="match status" value="1"/>
</dbReference>
<dbReference type="RefSeq" id="WP_143855877.1">
    <property type="nucleotide sequence ID" value="NZ_CP041730.1"/>
</dbReference>
<dbReference type="EMBL" id="CP041730">
    <property type="protein sequence ID" value="QDQ24952.1"/>
    <property type="molecule type" value="Genomic_DNA"/>
</dbReference>
<reference evidence="2" key="1">
    <citation type="submission" date="2019-07" db="EMBL/GenBank/DDBJ databases">
        <title>Chitinimonas sp. nov., isolated from Ny-Alesund, arctica soil.</title>
        <authorList>
            <person name="Xu Q."/>
            <person name="Peng F."/>
        </authorList>
    </citation>
    <scope>NUCLEOTIDE SEQUENCE [LARGE SCALE GENOMIC DNA]</scope>
    <source>
        <strain evidence="2">R3-44</strain>
    </source>
</reference>
<dbReference type="OrthoDB" id="8594085at2"/>
<dbReference type="Proteomes" id="UP000317550">
    <property type="component" value="Chromosome"/>
</dbReference>